<dbReference type="InterPro" id="IPR013113">
    <property type="entry name" value="SIP_FAD-bd"/>
</dbReference>
<evidence type="ECO:0000313" key="3">
    <source>
        <dbReference type="EMBL" id="TBU96299.1"/>
    </source>
</evidence>
<sequence>MAFTTSLRQRLQSLIHRTLPARPRSYRVFDLRLKERILLSPSLARFVFTGPEVARMRTLAADQRVKLFFPVSEGTPPSLPLNGDWHKALRALEPGQRPAMRTYTIRALRNEAAEVDVEFVLHGDNGPASRWAEHAVPGDRLQMVAPDAAFAGDPGGYEWQPPAGARHILLIGDETALPAIAGILENLADAGHTAVVQTFIEVPEQADRRELVRPASAQVVWLPRNAHGLGHGEGMQKAARELAVLPLSTAQVGKPQPLGEVDIETQVLWELAQPNDSEFYAWIAGESAAVMSIRRYLVGERGLERKAMSFMGYWRLGRALE</sequence>
<dbReference type="Pfam" id="PF08021">
    <property type="entry name" value="FAD_binding_9"/>
    <property type="match status" value="1"/>
</dbReference>
<dbReference type="RefSeq" id="WP_131184033.1">
    <property type="nucleotide sequence ID" value="NZ_QJUO01000009.1"/>
</dbReference>
<evidence type="ECO:0000259" key="2">
    <source>
        <dbReference type="PROSITE" id="PS51384"/>
    </source>
</evidence>
<gene>
    <name evidence="3" type="ORF">DNJ96_11030</name>
</gene>
<comment type="caution">
    <text evidence="3">The sequence shown here is derived from an EMBL/GenBank/DDBJ whole genome shotgun (WGS) entry which is preliminary data.</text>
</comment>
<comment type="similarity">
    <text evidence="1">Belongs to the SIP oxidoreductase family.</text>
</comment>
<dbReference type="PANTHER" id="PTHR30157:SF0">
    <property type="entry name" value="NADPH-DEPENDENT FERRIC-CHELATE REDUCTASE"/>
    <property type="match status" value="1"/>
</dbReference>
<keyword evidence="4" id="KW-1185">Reference proteome</keyword>
<dbReference type="InterPro" id="IPR039261">
    <property type="entry name" value="FNR_nucleotide-bd"/>
</dbReference>
<reference evidence="3 4" key="1">
    <citation type="submission" date="2018-06" db="EMBL/GenBank/DDBJ databases">
        <title>Three novel Pseudomonas species isolated from symptomatic oak.</title>
        <authorList>
            <person name="Bueno-Gonzalez V."/>
            <person name="Brady C."/>
        </authorList>
    </citation>
    <scope>NUCLEOTIDE SEQUENCE [LARGE SCALE GENOMIC DNA]</scope>
    <source>
        <strain evidence="3 4">P17C</strain>
    </source>
</reference>
<proteinExistence type="inferred from homology"/>
<evidence type="ECO:0000256" key="1">
    <source>
        <dbReference type="ARBA" id="ARBA00035644"/>
    </source>
</evidence>
<dbReference type="Gene3D" id="2.40.30.10">
    <property type="entry name" value="Translation factors"/>
    <property type="match status" value="1"/>
</dbReference>
<dbReference type="Proteomes" id="UP000292639">
    <property type="component" value="Unassembled WGS sequence"/>
</dbReference>
<evidence type="ECO:0000313" key="4">
    <source>
        <dbReference type="Proteomes" id="UP000292639"/>
    </source>
</evidence>
<dbReference type="AlphaFoldDB" id="A0A4Q9R8P6"/>
<dbReference type="SUPFAM" id="SSF63380">
    <property type="entry name" value="Riboflavin synthase domain-like"/>
    <property type="match status" value="1"/>
</dbReference>
<accession>A0A4Q9R8P6</accession>
<dbReference type="Pfam" id="PF04954">
    <property type="entry name" value="SIP"/>
    <property type="match status" value="1"/>
</dbReference>
<dbReference type="PROSITE" id="PS51384">
    <property type="entry name" value="FAD_FR"/>
    <property type="match status" value="1"/>
</dbReference>
<dbReference type="PANTHER" id="PTHR30157">
    <property type="entry name" value="FERRIC REDUCTASE, NADPH-DEPENDENT"/>
    <property type="match status" value="1"/>
</dbReference>
<dbReference type="CDD" id="cd06193">
    <property type="entry name" value="siderophore_interacting"/>
    <property type="match status" value="1"/>
</dbReference>
<dbReference type="InterPro" id="IPR017938">
    <property type="entry name" value="Riboflavin_synthase-like_b-brl"/>
</dbReference>
<dbReference type="InterPro" id="IPR039374">
    <property type="entry name" value="SIP_fam"/>
</dbReference>
<dbReference type="InterPro" id="IPR017927">
    <property type="entry name" value="FAD-bd_FR_type"/>
</dbReference>
<organism evidence="3 4">
    <name type="scientific">Stutzerimonas kirkiae</name>
    <dbReference type="NCBI Taxonomy" id="2211392"/>
    <lineage>
        <taxon>Bacteria</taxon>
        <taxon>Pseudomonadati</taxon>
        <taxon>Pseudomonadota</taxon>
        <taxon>Gammaproteobacteria</taxon>
        <taxon>Pseudomonadales</taxon>
        <taxon>Pseudomonadaceae</taxon>
        <taxon>Stutzerimonas</taxon>
    </lineage>
</organism>
<dbReference type="GO" id="GO:0016491">
    <property type="term" value="F:oxidoreductase activity"/>
    <property type="evidence" value="ECO:0007669"/>
    <property type="project" value="InterPro"/>
</dbReference>
<dbReference type="InterPro" id="IPR007037">
    <property type="entry name" value="SIP_rossman_dom"/>
</dbReference>
<dbReference type="Gene3D" id="3.40.50.80">
    <property type="entry name" value="Nucleotide-binding domain of ferredoxin-NADP reductase (FNR) module"/>
    <property type="match status" value="1"/>
</dbReference>
<name>A0A4Q9R8P6_9GAMM</name>
<feature type="domain" description="FAD-binding FR-type" evidence="2">
    <location>
        <begin position="26"/>
        <end position="153"/>
    </location>
</feature>
<dbReference type="EMBL" id="QJUP01000013">
    <property type="protein sequence ID" value="TBU96299.1"/>
    <property type="molecule type" value="Genomic_DNA"/>
</dbReference>
<protein>
    <submittedName>
        <fullName evidence="3">NADPH-dependent ferric siderophore reductase</fullName>
    </submittedName>
</protein>